<dbReference type="GO" id="GO:0008270">
    <property type="term" value="F:zinc ion binding"/>
    <property type="evidence" value="ECO:0007669"/>
    <property type="project" value="UniProtKB-KW"/>
</dbReference>
<feature type="region of interest" description="Disordered" evidence="6">
    <location>
        <begin position="1"/>
        <end position="67"/>
    </location>
</feature>
<dbReference type="EMBL" id="MK558262">
    <property type="protein sequence ID" value="QDL57008.1"/>
    <property type="molecule type" value="Genomic_DNA"/>
</dbReference>
<evidence type="ECO:0000256" key="5">
    <source>
        <dbReference type="SAM" id="Coils"/>
    </source>
</evidence>
<sequence>MARRRLTYLPLSPPPPPSLSSPPPPSNNVAPPRRRRRSPPRILRRRISSPRLVSPPPPSPPEIVSLLNASPPTAFDSPQIINDEEILFEFDISDAFTPLQPQPLPQIDKALFCYICSCTYVDIQDYNSNFVTSSECHHAVCFKCYVNIMFDKSEYKCSICNKITRTCRAYNSSGYVELKVIGTMRNNQIIKRHWMELMKSNVSHETNAATKQIEHNIELTKLRASLLAAHHSNNMMKSDCQLMKQQLDVKNLELQRESEAKLELQKQNEMLLAANAALQKQMDEQNDDFRSKMFSFEHQHKMFLEKFNVK</sequence>
<gene>
    <name evidence="8" type="primary">ie-2</name>
    <name evidence="8" type="ORF">DijuNPV-ORF-7</name>
</gene>
<dbReference type="PROSITE" id="PS50089">
    <property type="entry name" value="ZF_RING_2"/>
    <property type="match status" value="1"/>
</dbReference>
<dbReference type="KEGG" id="vg:80538185"/>
<feature type="domain" description="RING-type" evidence="7">
    <location>
        <begin position="113"/>
        <end position="161"/>
    </location>
</feature>
<organism evidence="8 9">
    <name type="scientific">Dione juno nucleopolyhedrovirus</name>
    <dbReference type="NCBI Taxonomy" id="2594175"/>
    <lineage>
        <taxon>Viruses</taxon>
        <taxon>Viruses incertae sedis</taxon>
        <taxon>Naldaviricetes</taxon>
        <taxon>Lefavirales</taxon>
        <taxon>Baculoviridae</taxon>
        <taxon>Alphabaculovirus</taxon>
        <taxon>Alphabaculovirus dijunonis</taxon>
    </lineage>
</organism>
<keyword evidence="3" id="KW-0862">Zinc</keyword>
<dbReference type="Proteomes" id="UP000831804">
    <property type="component" value="Segment"/>
</dbReference>
<evidence type="ECO:0000256" key="4">
    <source>
        <dbReference type="PROSITE-ProRule" id="PRU00175"/>
    </source>
</evidence>
<feature type="compositionally biased region" description="Pro residues" evidence="6">
    <location>
        <begin position="11"/>
        <end position="26"/>
    </location>
</feature>
<evidence type="ECO:0000256" key="6">
    <source>
        <dbReference type="SAM" id="MobiDB-lite"/>
    </source>
</evidence>
<dbReference type="PROSITE" id="PS00518">
    <property type="entry name" value="ZF_RING_1"/>
    <property type="match status" value="1"/>
</dbReference>
<dbReference type="GeneID" id="80538185"/>
<dbReference type="InterPro" id="IPR001841">
    <property type="entry name" value="Znf_RING"/>
</dbReference>
<reference evidence="8" key="1">
    <citation type="journal article" date="2019" name="Viruses">
        <title>A Nymphalid-Infecting Group I Alphabaculovirus Isolated from the Major Passion Fruit Caterpillar Pest Dione juno juno (Lepidoptera: Nymphalidae).</title>
        <authorList>
            <person name="Ribeiro B.M."/>
            <person name="Dos Santos E.R."/>
            <person name="Trentin L.B."/>
            <person name="da Silva L.A."/>
            <person name="de Melo F.L."/>
            <person name="Kitajima E.W."/>
            <person name="Ardisson-Araujo D.M.P."/>
        </authorList>
    </citation>
    <scope>NUCLEOTIDE SEQUENCE</scope>
    <source>
        <strain evidence="8">Araguari-MG</strain>
    </source>
</reference>
<proteinExistence type="predicted"/>
<dbReference type="RefSeq" id="YP_010799759.1">
    <property type="nucleotide sequence ID" value="NC_076692.1"/>
</dbReference>
<keyword evidence="2 4" id="KW-0863">Zinc-finger</keyword>
<keyword evidence="1" id="KW-0479">Metal-binding</keyword>
<evidence type="ECO:0000256" key="1">
    <source>
        <dbReference type="ARBA" id="ARBA00022723"/>
    </source>
</evidence>
<evidence type="ECO:0000313" key="9">
    <source>
        <dbReference type="Proteomes" id="UP000831804"/>
    </source>
</evidence>
<feature type="compositionally biased region" description="Basic residues" evidence="6">
    <location>
        <begin position="32"/>
        <end position="48"/>
    </location>
</feature>
<evidence type="ECO:0000259" key="7">
    <source>
        <dbReference type="PROSITE" id="PS50089"/>
    </source>
</evidence>
<protein>
    <submittedName>
        <fullName evidence="8">IE-2</fullName>
    </submittedName>
</protein>
<dbReference type="InterPro" id="IPR017907">
    <property type="entry name" value="Znf_RING_CS"/>
</dbReference>
<name>A0AAE6H327_9ABAC</name>
<evidence type="ECO:0000256" key="2">
    <source>
        <dbReference type="ARBA" id="ARBA00022771"/>
    </source>
</evidence>
<keyword evidence="5" id="KW-0175">Coiled coil</keyword>
<accession>A0AAE6H327</accession>
<feature type="coiled-coil region" evidence="5">
    <location>
        <begin position="247"/>
        <end position="288"/>
    </location>
</feature>
<evidence type="ECO:0000256" key="3">
    <source>
        <dbReference type="ARBA" id="ARBA00022833"/>
    </source>
</evidence>
<evidence type="ECO:0000313" key="8">
    <source>
        <dbReference type="EMBL" id="QDL57008.1"/>
    </source>
</evidence>
<keyword evidence="9" id="KW-1185">Reference proteome</keyword>
<dbReference type="SUPFAM" id="SSF57850">
    <property type="entry name" value="RING/U-box"/>
    <property type="match status" value="1"/>
</dbReference>